<dbReference type="Pfam" id="PF00497">
    <property type="entry name" value="SBP_bac_3"/>
    <property type="match status" value="1"/>
</dbReference>
<dbReference type="Gene3D" id="3.40.190.10">
    <property type="entry name" value="Periplasmic binding protein-like II"/>
    <property type="match status" value="2"/>
</dbReference>
<proteinExistence type="predicted"/>
<feature type="domain" description="Solute-binding protein family 3/N-terminal" evidence="3">
    <location>
        <begin position="57"/>
        <end position="286"/>
    </location>
</feature>
<dbReference type="Proteomes" id="UP001595190">
    <property type="component" value="Unassembled WGS sequence"/>
</dbReference>
<dbReference type="CDD" id="cd01004">
    <property type="entry name" value="PBP2_MidA_like"/>
    <property type="match status" value="1"/>
</dbReference>
<gene>
    <name evidence="4" type="ORF">ACETRX_34025</name>
</gene>
<dbReference type="InterPro" id="IPR001638">
    <property type="entry name" value="Solute-binding_3/MltF_N"/>
</dbReference>
<evidence type="ECO:0000313" key="4">
    <source>
        <dbReference type="EMBL" id="MFC2254673.1"/>
    </source>
</evidence>
<sequence>MGNQRRRHARSASATAAALFLVGAMLVGTAHADTAIATKADPKIQAMLPAKLKEAGQIRVASNVEYPPFEYFDTDNTTIIGLDKDLAEAIGQKLGVKLEFQHMSFDAIIPALAANRYDMAMSAMTDTEERRKKVDFVDYFTSGGGFLVKQGNPKNIHSLADICGISVAIDKGTTEIDDAKKASDDCVKAGKPEVSAKILPGTSQIVLALQAGRADVAMIDTAAGAYIAQQHKGSFEVPGTSYAPRRYGLVLPKGSDELAKALQASVQALIDEGTYGKILAKWGQEVGAIKTATINDGQ</sequence>
<dbReference type="SUPFAM" id="SSF53850">
    <property type="entry name" value="Periplasmic binding protein-like II"/>
    <property type="match status" value="1"/>
</dbReference>
<organism evidence="4 5">
    <name type="scientific">Labrys neptuniae</name>
    <dbReference type="NCBI Taxonomy" id="376174"/>
    <lineage>
        <taxon>Bacteria</taxon>
        <taxon>Pseudomonadati</taxon>
        <taxon>Pseudomonadota</taxon>
        <taxon>Alphaproteobacteria</taxon>
        <taxon>Hyphomicrobiales</taxon>
        <taxon>Xanthobacteraceae</taxon>
        <taxon>Labrys</taxon>
    </lineage>
</organism>
<comment type="caution">
    <text evidence="4">The sequence shown here is derived from an EMBL/GenBank/DDBJ whole genome shotgun (WGS) entry which is preliminary data.</text>
</comment>
<accession>A0ABV6ZR60</accession>
<reference evidence="4 5" key="1">
    <citation type="submission" date="2024-09" db="EMBL/GenBank/DDBJ databases">
        <title>Description of Labrys sedimenti sp. nov., isolated from a diclofenac-degrading enrichment culture, and genome-based reclassification of Labrys portucalensis as a later heterotypic synonym of Labrys neptuniae.</title>
        <authorList>
            <person name="Tancsics A."/>
            <person name="Csepanyi A."/>
        </authorList>
    </citation>
    <scope>NUCLEOTIDE SEQUENCE [LARGE SCALE GENOMIC DNA]</scope>
    <source>
        <strain evidence="4 5">LMG 23412</strain>
    </source>
</reference>
<protein>
    <submittedName>
        <fullName evidence="4">ABC transporter substrate-binding protein</fullName>
    </submittedName>
</protein>
<dbReference type="EMBL" id="JBHGPK010000039">
    <property type="protein sequence ID" value="MFC2254673.1"/>
    <property type="molecule type" value="Genomic_DNA"/>
</dbReference>
<evidence type="ECO:0000256" key="2">
    <source>
        <dbReference type="SAM" id="SignalP"/>
    </source>
</evidence>
<name>A0ABV6ZR60_9HYPH</name>
<evidence type="ECO:0000256" key="1">
    <source>
        <dbReference type="ARBA" id="ARBA00022729"/>
    </source>
</evidence>
<dbReference type="RefSeq" id="WP_394315316.1">
    <property type="nucleotide sequence ID" value="NZ_JBHGPK010000039.1"/>
</dbReference>
<keyword evidence="1 2" id="KW-0732">Signal</keyword>
<dbReference type="PANTHER" id="PTHR35936:SF17">
    <property type="entry name" value="ARGININE-BINDING EXTRACELLULAR PROTEIN ARTP"/>
    <property type="match status" value="1"/>
</dbReference>
<feature type="chain" id="PRO_5045533922" evidence="2">
    <location>
        <begin position="33"/>
        <end position="298"/>
    </location>
</feature>
<dbReference type="PANTHER" id="PTHR35936">
    <property type="entry name" value="MEMBRANE-BOUND LYTIC MUREIN TRANSGLYCOSYLASE F"/>
    <property type="match status" value="1"/>
</dbReference>
<dbReference type="SMART" id="SM00062">
    <property type="entry name" value="PBPb"/>
    <property type="match status" value="1"/>
</dbReference>
<evidence type="ECO:0000259" key="3">
    <source>
        <dbReference type="SMART" id="SM00062"/>
    </source>
</evidence>
<evidence type="ECO:0000313" key="5">
    <source>
        <dbReference type="Proteomes" id="UP001595190"/>
    </source>
</evidence>
<feature type="signal peptide" evidence="2">
    <location>
        <begin position="1"/>
        <end position="32"/>
    </location>
</feature>